<dbReference type="EMBL" id="QRVK01000022">
    <property type="protein sequence ID" value="RGS41146.1"/>
    <property type="molecule type" value="Genomic_DNA"/>
</dbReference>
<proteinExistence type="predicted"/>
<gene>
    <name evidence="3" type="ORF">DWX94_09025</name>
</gene>
<evidence type="ECO:0000313" key="4">
    <source>
        <dbReference type="Proteomes" id="UP000283295"/>
    </source>
</evidence>
<dbReference type="OrthoDB" id="1861160at2"/>
<evidence type="ECO:0000256" key="2">
    <source>
        <dbReference type="SAM" id="Phobius"/>
    </source>
</evidence>
<dbReference type="GO" id="GO:0016740">
    <property type="term" value="F:transferase activity"/>
    <property type="evidence" value="ECO:0007669"/>
    <property type="project" value="UniProtKB-KW"/>
</dbReference>
<keyword evidence="3" id="KW-0808">Transferase</keyword>
<keyword evidence="2" id="KW-0812">Transmembrane</keyword>
<dbReference type="Proteomes" id="UP000283295">
    <property type="component" value="Unassembled WGS sequence"/>
</dbReference>
<feature type="transmembrane region" description="Helical" evidence="2">
    <location>
        <begin position="27"/>
        <end position="49"/>
    </location>
</feature>
<protein>
    <submittedName>
        <fullName evidence="3">Glycosyltransferase</fullName>
    </submittedName>
</protein>
<feature type="region of interest" description="Disordered" evidence="1">
    <location>
        <begin position="98"/>
        <end position="117"/>
    </location>
</feature>
<keyword evidence="2" id="KW-0472">Membrane</keyword>
<comment type="caution">
    <text evidence="3">The sequence shown here is derived from an EMBL/GenBank/DDBJ whole genome shotgun (WGS) entry which is preliminary data.</text>
</comment>
<accession>A0A3R5ZND5</accession>
<dbReference type="AlphaFoldDB" id="A0A3R5ZND5"/>
<organism evidence="3 4">
    <name type="scientific">Coprococcus eutactus</name>
    <dbReference type="NCBI Taxonomy" id="33043"/>
    <lineage>
        <taxon>Bacteria</taxon>
        <taxon>Bacillati</taxon>
        <taxon>Bacillota</taxon>
        <taxon>Clostridia</taxon>
        <taxon>Lachnospirales</taxon>
        <taxon>Lachnospiraceae</taxon>
        <taxon>Coprococcus</taxon>
    </lineage>
</organism>
<reference evidence="3 4" key="1">
    <citation type="submission" date="2018-08" db="EMBL/GenBank/DDBJ databases">
        <title>A genome reference for cultivated species of the human gut microbiota.</title>
        <authorList>
            <person name="Zou Y."/>
            <person name="Xue W."/>
            <person name="Luo G."/>
        </authorList>
    </citation>
    <scope>NUCLEOTIDE SEQUENCE [LARGE SCALE GENOMIC DNA]</scope>
    <source>
        <strain evidence="3 4">AF22-21</strain>
    </source>
</reference>
<name>A0A3R5ZND5_9FIRM</name>
<evidence type="ECO:0000256" key="1">
    <source>
        <dbReference type="SAM" id="MobiDB-lite"/>
    </source>
</evidence>
<keyword evidence="2" id="KW-1133">Transmembrane helix</keyword>
<evidence type="ECO:0000313" key="3">
    <source>
        <dbReference type="EMBL" id="RGS41146.1"/>
    </source>
</evidence>
<feature type="transmembrane region" description="Helical" evidence="2">
    <location>
        <begin position="69"/>
        <end position="91"/>
    </location>
</feature>
<sequence>MYDTARRVAFVKQRVRENNRRRQRREVISLSAACMLLCAALMQTAGTVVGPGQPEAWGVFGSMLLRQDAGGYVLVAVVSFAAAAAITALCFRLKNRENQKKGGADKPAPQEQEEKSQ</sequence>